<evidence type="ECO:0000313" key="2">
    <source>
        <dbReference type="Proteomes" id="UP000515908"/>
    </source>
</evidence>
<reference evidence="1 2" key="1">
    <citation type="submission" date="2020-08" db="EMBL/GenBank/DDBJ databases">
        <authorList>
            <person name="Newling K."/>
            <person name="Davey J."/>
            <person name="Forrester S."/>
        </authorList>
    </citation>
    <scope>NUCLEOTIDE SEQUENCE [LARGE SCALE GENOMIC DNA]</scope>
    <source>
        <strain evidence="2">Crithidia deanei Carvalho (ATCC PRA-265)</strain>
    </source>
</reference>
<sequence length="680" mass="77053">MDVLQIAGRHSTYATQFFRGKTPRKFASRQEMRKAESKKALERRLVIPFENKHWVRALEVLNAGYARPGRTPEHFQRTIRLIVECRNPAQGERNSIPLNTIRDALYEGKIPSSVSLWQTLVWAYAQLQNSEDGLECFHQAQRRCKLSSVTQHQMATLLFPVVCHQGKLTEAKMLLKDYILNNEVKHADGSAVHLSNNERAALHRMLAEAAARSGSWVEALSALDSGSAVKEESTAAHPTINTLFDQNETPVPSTGERPPVSLEPSTLQLLSKSALRSLLHSFSQDGERAMLVFRVLHSEWRLCGGPSERAPPMEDLLCLANALGHSQMFVALLELFSFLYLKRSGDYYLELDRGAEAPTEDRTPAATAGTPPMETVLLNMVFASFPPKEKGDTTAEAVPYEEMEFPRGMAKLLDDLLWEREDVFLTDLVVEKSGTALVQVGEWERALHLLRQAPLFQSNKKKKHESVNEARTRQALVNLLYHIHGVSTEAMCFTLQHFPFIFPPEVFAKLPPLDTLPEHFREVAAVRQKEWREKEAIRLLSDEERLKRLEETPRKTERTRKDYFKHTKSATALTESAEKELSHSLAALQARAATNIFAGDAERDPRPIPKGIHDRASGWNYFGRGGEMMFANSKKTAHPYSMWPKQMRALANPYRSWNPKLNSSYAHRENVKKWSGKSAV</sequence>
<accession>A0A7G2CG79</accession>
<proteinExistence type="predicted"/>
<organism evidence="1 2">
    <name type="scientific">Angomonas deanei</name>
    <dbReference type="NCBI Taxonomy" id="59799"/>
    <lineage>
        <taxon>Eukaryota</taxon>
        <taxon>Discoba</taxon>
        <taxon>Euglenozoa</taxon>
        <taxon>Kinetoplastea</taxon>
        <taxon>Metakinetoplastina</taxon>
        <taxon>Trypanosomatida</taxon>
        <taxon>Trypanosomatidae</taxon>
        <taxon>Strigomonadinae</taxon>
        <taxon>Angomonas</taxon>
    </lineage>
</organism>
<keyword evidence="2" id="KW-1185">Reference proteome</keyword>
<dbReference type="VEuPathDB" id="TriTrypDB:ADEAN_000585300"/>
<name>A0A7G2CG79_9TRYP</name>
<dbReference type="EMBL" id="LR877155">
    <property type="protein sequence ID" value="CAD2218365.1"/>
    <property type="molecule type" value="Genomic_DNA"/>
</dbReference>
<dbReference type="Gene3D" id="1.25.40.10">
    <property type="entry name" value="Tetratricopeptide repeat domain"/>
    <property type="match status" value="1"/>
</dbReference>
<protein>
    <submittedName>
        <fullName evidence="1">Uncharacterized protein</fullName>
    </submittedName>
</protein>
<evidence type="ECO:0000313" key="1">
    <source>
        <dbReference type="EMBL" id="CAD2218365.1"/>
    </source>
</evidence>
<gene>
    <name evidence="1" type="ORF">ADEAN_000585300</name>
</gene>
<dbReference type="Proteomes" id="UP000515908">
    <property type="component" value="Chromosome 11"/>
</dbReference>
<dbReference type="InterPro" id="IPR011990">
    <property type="entry name" value="TPR-like_helical_dom_sf"/>
</dbReference>
<dbReference type="AlphaFoldDB" id="A0A7G2CG79"/>